<dbReference type="Gene3D" id="3.20.20.150">
    <property type="entry name" value="Divalent-metal-dependent TIM barrel enzymes"/>
    <property type="match status" value="1"/>
</dbReference>
<sequence>MPKIYSSIACNVDTNILQATLPLFEAEKVQAIEWSFDTLYQHNQIPDWFAELLQAYGQENRLIGHGVFFSLFAGKWTTAQQEWLDRLKKLASEFTFNHITEHFGFMTGEDFHKGAPISVPFISSTLALGQDRLKRIQNACNCPVGLENLAFAYSLDEVKQHGDFLNQLIEPINGFIILDLHNLYCQSQNFSVAVSDLLSLYPLDRVREIHISGGSWTSSSTEPEKRIRRDTHDEAVPMEVFELLEQVIAQCPNLNFVVLEQLGSGLITEESRRLFQEDFLRMDDIITTYTNTIPPENLFLPLVPFDISSSPLQNHLLHTQQTELSTILETATNYQQAQHLLRSSSLANSAWQVENWNSTMLETALAIAQKWQHGFN</sequence>
<dbReference type="Proteomes" id="UP000653797">
    <property type="component" value="Unassembled WGS sequence"/>
</dbReference>
<protein>
    <submittedName>
        <fullName evidence="1">DUF692 family protein</fullName>
    </submittedName>
</protein>
<evidence type="ECO:0000313" key="1">
    <source>
        <dbReference type="EMBL" id="MBD2755928.1"/>
    </source>
</evidence>
<keyword evidence="2" id="KW-1185">Reference proteome</keyword>
<dbReference type="RefSeq" id="WP_191041552.1">
    <property type="nucleotide sequence ID" value="NZ_JACXAA010000010.1"/>
</dbReference>
<gene>
    <name evidence="1" type="ORF">IC230_23725</name>
</gene>
<accession>A0A927B607</accession>
<dbReference type="AlphaFoldDB" id="A0A927B607"/>
<dbReference type="InterPro" id="IPR007801">
    <property type="entry name" value="MbnB/TglH/ChrH"/>
</dbReference>
<organism evidence="1 2">
    <name type="scientific">Spirosoma validum</name>
    <dbReference type="NCBI Taxonomy" id="2771355"/>
    <lineage>
        <taxon>Bacteria</taxon>
        <taxon>Pseudomonadati</taxon>
        <taxon>Bacteroidota</taxon>
        <taxon>Cytophagia</taxon>
        <taxon>Cytophagales</taxon>
        <taxon>Cytophagaceae</taxon>
        <taxon>Spirosoma</taxon>
    </lineage>
</organism>
<comment type="caution">
    <text evidence="1">The sequence shown here is derived from an EMBL/GenBank/DDBJ whole genome shotgun (WGS) entry which is preliminary data.</text>
</comment>
<dbReference type="EMBL" id="JACXAA010000010">
    <property type="protein sequence ID" value="MBD2755928.1"/>
    <property type="molecule type" value="Genomic_DNA"/>
</dbReference>
<dbReference type="Pfam" id="PF05114">
    <property type="entry name" value="MbnB_TglH_ChrH"/>
    <property type="match status" value="1"/>
</dbReference>
<reference evidence="1" key="1">
    <citation type="submission" date="2020-09" db="EMBL/GenBank/DDBJ databases">
        <authorList>
            <person name="Kim M.K."/>
        </authorList>
    </citation>
    <scope>NUCLEOTIDE SEQUENCE</scope>
    <source>
        <strain evidence="1">BT704</strain>
    </source>
</reference>
<name>A0A927B607_9BACT</name>
<dbReference type="PANTHER" id="PTHR42194:SF1">
    <property type="entry name" value="UPF0276 PROTEIN HI_1600"/>
    <property type="match status" value="1"/>
</dbReference>
<proteinExistence type="predicted"/>
<evidence type="ECO:0000313" key="2">
    <source>
        <dbReference type="Proteomes" id="UP000653797"/>
    </source>
</evidence>
<dbReference type="PANTHER" id="PTHR42194">
    <property type="entry name" value="UPF0276 PROTEIN HI_1600"/>
    <property type="match status" value="1"/>
</dbReference>